<feature type="compositionally biased region" description="Acidic residues" evidence="1">
    <location>
        <begin position="667"/>
        <end position="694"/>
    </location>
</feature>
<dbReference type="AlphaFoldDB" id="A0A8H5FDH2"/>
<reference evidence="2 3" key="1">
    <citation type="journal article" date="2020" name="ISME J.">
        <title>Uncovering the hidden diversity of litter-decomposition mechanisms in mushroom-forming fungi.</title>
        <authorList>
            <person name="Floudas D."/>
            <person name="Bentzer J."/>
            <person name="Ahren D."/>
            <person name="Johansson T."/>
            <person name="Persson P."/>
            <person name="Tunlid A."/>
        </authorList>
    </citation>
    <scope>NUCLEOTIDE SEQUENCE [LARGE SCALE GENOMIC DNA]</scope>
    <source>
        <strain evidence="2 3">CBS 175.51</strain>
    </source>
</reference>
<proteinExistence type="predicted"/>
<feature type="compositionally biased region" description="Acidic residues" evidence="1">
    <location>
        <begin position="711"/>
        <end position="735"/>
    </location>
</feature>
<organism evidence="2 3">
    <name type="scientific">Ephemerocybe angulata</name>
    <dbReference type="NCBI Taxonomy" id="980116"/>
    <lineage>
        <taxon>Eukaryota</taxon>
        <taxon>Fungi</taxon>
        <taxon>Dikarya</taxon>
        <taxon>Basidiomycota</taxon>
        <taxon>Agaricomycotina</taxon>
        <taxon>Agaricomycetes</taxon>
        <taxon>Agaricomycetidae</taxon>
        <taxon>Agaricales</taxon>
        <taxon>Agaricineae</taxon>
        <taxon>Psathyrellaceae</taxon>
        <taxon>Ephemerocybe</taxon>
    </lineage>
</organism>
<gene>
    <name evidence="2" type="ORF">D9611_005261</name>
</gene>
<feature type="compositionally biased region" description="Low complexity" evidence="1">
    <location>
        <begin position="697"/>
        <end position="710"/>
    </location>
</feature>
<evidence type="ECO:0000256" key="1">
    <source>
        <dbReference type="SAM" id="MobiDB-lite"/>
    </source>
</evidence>
<dbReference type="OrthoDB" id="5595695at2759"/>
<comment type="caution">
    <text evidence="2">The sequence shown here is derived from an EMBL/GenBank/DDBJ whole genome shotgun (WGS) entry which is preliminary data.</text>
</comment>
<evidence type="ECO:0000313" key="3">
    <source>
        <dbReference type="Proteomes" id="UP000541558"/>
    </source>
</evidence>
<dbReference type="Proteomes" id="UP000541558">
    <property type="component" value="Unassembled WGS sequence"/>
</dbReference>
<name>A0A8H5FDH2_9AGAR</name>
<evidence type="ECO:0000313" key="2">
    <source>
        <dbReference type="EMBL" id="KAF5332517.1"/>
    </source>
</evidence>
<protein>
    <submittedName>
        <fullName evidence="2">Uncharacterized protein</fullName>
    </submittedName>
</protein>
<feature type="region of interest" description="Disordered" evidence="1">
    <location>
        <begin position="659"/>
        <end position="749"/>
    </location>
</feature>
<sequence length="861" mass="96642">MSIPFSQGRPLPREILESIAYELVAQSPLGAPAPLIPLLLTNKAIYQALSMESGTPLYSHICRLKFDVGAVTRRAFTPGPRDLNGHLVQMCNLLRFIRSGDSSDEAELEAQLTLAYVAMLDNDGKNRAQLQHAGIVGFVDRFVRTRLNEGMEENDMWPQANVLNACALWLMWMFTTRESLQRETPAQKEEIIRLVFPYIACPYRYPSSLVPPNHYTLPLGKSNPVQHDLFTTNTPHGAYPLYHTSRTSPIVLCYYESNPTFIEPLISPVAKLLYWSRREVNPFFRNSRLPATRSSPTTAGLTQEDLADFNQHKAAKLPAPVVWDWERGGPVCPAEDGSMVAWPRDDESRKFDVDWWRSRLCGDVFTKQPKWRLGSVYVRGMLSGLWQGIQFASDGAPMTELLSRADRSPEFSEENIIFSARPLIMRLHEHGFVRTPATSATSPIPLADPMEISIDISTSKEKPEKTDVPIDMSLANAWLPGPIGSLRWVEREEALDAGVMKDRFVGEAALANGDMSSTQFIVSTLPAHTGLPRRHALEMGGPVGPLAATELGGKKHVRVCTYEKYDVGRKSCHERMVEAKEGSKLCRREKDELSGEVVPVTHPGCLRCTEREAFLKSRRERDEIELRDSIFSLHRVKQGKGKGRERHAEEVESMFASVGLGSIKAEDTDDEEAEEEEELVDIDFDEDEEDDELEGIVPPSRSVSRSPGAESGDEDSGVEEAGEEEDEETDEDQDNEEGHSGVLDASGKYLNEPIRRSHDRYRVEQCGEGIEDVVITGGMDEQHRLAWGKNIYYGRVRPWDGLIAIMRISVNRDGEAEGYMIYYGYIYGRDTFVGNWRHAVGGLDPLTPGFECAFLMSRRSL</sequence>
<accession>A0A8H5FDH2</accession>
<dbReference type="EMBL" id="JAACJK010000110">
    <property type="protein sequence ID" value="KAF5332517.1"/>
    <property type="molecule type" value="Genomic_DNA"/>
</dbReference>
<keyword evidence="3" id="KW-1185">Reference proteome</keyword>